<reference evidence="2 3" key="1">
    <citation type="journal article" date="2021" name="bioRxiv">
        <title>Unique metabolic strategies in Hadean analogues reveal hints for primordial physiology.</title>
        <authorList>
            <person name="Nobu M.K."/>
            <person name="Nakai R."/>
            <person name="Tamazawa S."/>
            <person name="Mori H."/>
            <person name="Toyoda A."/>
            <person name="Ijiri A."/>
            <person name="Suzuki S."/>
            <person name="Kurokawa K."/>
            <person name="Kamagata Y."/>
            <person name="Tamaki H."/>
        </authorList>
    </citation>
    <scope>NUCLEOTIDE SEQUENCE [LARGE SCALE GENOMIC DNA]</scope>
    <source>
        <strain evidence="2">BS525</strain>
    </source>
</reference>
<dbReference type="Proteomes" id="UP000811545">
    <property type="component" value="Unassembled WGS sequence"/>
</dbReference>
<dbReference type="PANTHER" id="PTHR37464:SF1">
    <property type="entry name" value="BLL2463 PROTEIN"/>
    <property type="match status" value="1"/>
</dbReference>
<keyword evidence="1" id="KW-1133">Transmembrane helix</keyword>
<gene>
    <name evidence="2" type="ORF">DDT42_01046</name>
</gene>
<feature type="transmembrane region" description="Helical" evidence="1">
    <location>
        <begin position="6"/>
        <end position="25"/>
    </location>
</feature>
<feature type="transmembrane region" description="Helical" evidence="1">
    <location>
        <begin position="58"/>
        <end position="81"/>
    </location>
</feature>
<dbReference type="AlphaFoldDB" id="A0A9E2BIH0"/>
<dbReference type="EMBL" id="QLTW01000056">
    <property type="protein sequence ID" value="MBT9145176.1"/>
    <property type="molecule type" value="Genomic_DNA"/>
</dbReference>
<name>A0A9E2BIH0_PSYF1</name>
<protein>
    <recommendedName>
        <fullName evidence="4">VWA domain-containing protein</fullName>
    </recommendedName>
</protein>
<keyword evidence="1" id="KW-0472">Membrane</keyword>
<evidence type="ECO:0000313" key="2">
    <source>
        <dbReference type="EMBL" id="MBT9145176.1"/>
    </source>
</evidence>
<evidence type="ECO:0000256" key="1">
    <source>
        <dbReference type="SAM" id="Phobius"/>
    </source>
</evidence>
<feature type="transmembrane region" description="Helical" evidence="1">
    <location>
        <begin position="564"/>
        <end position="583"/>
    </location>
</feature>
<sequence length="586" mass="67000">MSFERGWLLWSIVPIWGYILFLYLFRRQTRLTYYPTLRFFKDMEPKTASIFRRKKPPFLLQLLLNLLITALLIVSLSLPYIQAYRVPHLILVVDNSFSLKATDLEPNRLSFLVNEARELVRKYPSSRYSLIVGEPPYPKLLEARNASMLIAKLEEVKPTAKRFMWREALSLAKSVGGEGALIHLLTDGSVLPAIQEDNKYLNYFRGVSLSGLPLLTQNNNVYFKRMVIEEIGGEYFLFLVLKNDGESEVNLRLLVSYQEPLFQTEITLTAREEREILYKLTANYPFLKAEFKILSGLDFLDMDNQTFFSGGREEPLKVAMVGRENLFLQAALSAVKDEALLFNLKPEDMVFGDYDAYFLVDTRLSTLPSRPVVLLNQVGEDNKEISLTGDNWEGSEYVIREHPLLRYVDLENLVIDKAFQGDYQGEALLSLRQGETEIPLLIMENEPALRLTFAFPLSFSNLTLLPAFPILIKNIISYIDSKNIEAYLGEEISLTEGEITTPSGNTDFLPEGRLRLVETGIYEVKTAFSSYFISVNYPPEESSIQATLTYLSLPEPAKSIPLSLVPYVILLGILLLSLSYFLLWRR</sequence>
<proteinExistence type="predicted"/>
<organism evidence="2 3">
    <name type="scientific">Psychracetigena formicireducens</name>
    <dbReference type="NCBI Taxonomy" id="2986056"/>
    <lineage>
        <taxon>Bacteria</taxon>
        <taxon>Bacillati</taxon>
        <taxon>Candidatus Lithacetigenota</taxon>
        <taxon>Candidatus Psychracetigena</taxon>
    </lineage>
</organism>
<evidence type="ECO:0008006" key="4">
    <source>
        <dbReference type="Google" id="ProtNLM"/>
    </source>
</evidence>
<accession>A0A9E2BIH0</accession>
<evidence type="ECO:0000313" key="3">
    <source>
        <dbReference type="Proteomes" id="UP000811545"/>
    </source>
</evidence>
<keyword evidence="1" id="KW-0812">Transmembrane</keyword>
<dbReference type="PANTHER" id="PTHR37464">
    <property type="entry name" value="BLL2463 PROTEIN"/>
    <property type="match status" value="1"/>
</dbReference>
<comment type="caution">
    <text evidence="2">The sequence shown here is derived from an EMBL/GenBank/DDBJ whole genome shotgun (WGS) entry which is preliminary data.</text>
</comment>